<keyword evidence="1" id="KW-1133">Transmembrane helix</keyword>
<organism evidence="2 3">
    <name type="scientific">Halobacteriovorax marinus</name>
    <dbReference type="NCBI Taxonomy" id="97084"/>
    <lineage>
        <taxon>Bacteria</taxon>
        <taxon>Pseudomonadati</taxon>
        <taxon>Bdellovibrionota</taxon>
        <taxon>Bacteriovoracia</taxon>
        <taxon>Bacteriovoracales</taxon>
        <taxon>Halobacteriovoraceae</taxon>
        <taxon>Halobacteriovorax</taxon>
    </lineage>
</organism>
<keyword evidence="1" id="KW-0812">Transmembrane</keyword>
<dbReference type="Proteomes" id="UP000196531">
    <property type="component" value="Unassembled WGS sequence"/>
</dbReference>
<keyword evidence="1" id="KW-0472">Membrane</keyword>
<gene>
    <name evidence="2" type="ORF">A9Q84_17660</name>
</gene>
<accession>A0A1Y5F8L9</accession>
<reference evidence="3" key="1">
    <citation type="journal article" date="2017" name="Proc. Natl. Acad. Sci. U.S.A.">
        <title>Simulation of Deepwater Horizon oil plume reveals substrate specialization within a complex community of hydrocarbon-degraders.</title>
        <authorList>
            <person name="Hu P."/>
            <person name="Dubinsky E.A."/>
            <person name="Probst A.J."/>
            <person name="Wang J."/>
            <person name="Sieber C.M.K."/>
            <person name="Tom L.M."/>
            <person name="Gardinali P."/>
            <person name="Banfield J.F."/>
            <person name="Atlas R.M."/>
            <person name="Andersen G.L."/>
        </authorList>
    </citation>
    <scope>NUCLEOTIDE SEQUENCE [LARGE SCALE GENOMIC DNA]</scope>
</reference>
<protein>
    <submittedName>
        <fullName evidence="2">Uncharacterized protein</fullName>
    </submittedName>
</protein>
<dbReference type="EMBL" id="MAAO01000011">
    <property type="protein sequence ID" value="OUR94137.1"/>
    <property type="molecule type" value="Genomic_DNA"/>
</dbReference>
<evidence type="ECO:0000313" key="2">
    <source>
        <dbReference type="EMBL" id="OUR94137.1"/>
    </source>
</evidence>
<evidence type="ECO:0000313" key="3">
    <source>
        <dbReference type="Proteomes" id="UP000196531"/>
    </source>
</evidence>
<comment type="caution">
    <text evidence="2">The sequence shown here is derived from an EMBL/GenBank/DDBJ whole genome shotgun (WGS) entry which is preliminary data.</text>
</comment>
<name>A0A1Y5F8L9_9BACT</name>
<evidence type="ECO:0000256" key="1">
    <source>
        <dbReference type="SAM" id="Phobius"/>
    </source>
</evidence>
<dbReference type="AlphaFoldDB" id="A0A1Y5F8L9"/>
<sequence>MEEGTQVKLLKNQQGTMLLQAIISFAIFGAVTASIVRLLQLQEGIAIKTTEQFEMVYFVDEVRNILSNPKACSATLLDKKSRQDRSIISIKQFMKDSSENGYTFPIFEKGEIFKESGFFTLRLSEVYLQQDDAEVLVNGGTTGLHFVVEFRDKRTGRIKMIERKLKLFITINEGERITSCYTLRGIGLNKEIVTKSTHWLRSSDNKGYFLNNKVLSIATKANTAPLSIGGALQLSGDSGNCSDAQAYALRYNKDQAQFEICAPSPYKWRDLNQSPPVSKRGKTLRVKFPSTTTKTTKPYKYCELIYKSYENGHCNVSRLSDGLWQIEQHNEKQDFGSCEAKCLN</sequence>
<feature type="transmembrane region" description="Helical" evidence="1">
    <location>
        <begin position="17"/>
        <end position="39"/>
    </location>
</feature>
<proteinExistence type="predicted"/>